<dbReference type="EMBL" id="FUIG01000002">
    <property type="protein sequence ID" value="SJM27845.1"/>
    <property type="molecule type" value="Genomic_DNA"/>
</dbReference>
<dbReference type="AlphaFoldDB" id="A0A2P9A9Q8"/>
<evidence type="ECO:0000313" key="2">
    <source>
        <dbReference type="Proteomes" id="UP000245698"/>
    </source>
</evidence>
<dbReference type="Proteomes" id="UP000245698">
    <property type="component" value="Unassembled WGS sequence"/>
</dbReference>
<accession>A0A2P9A9Q8</accession>
<evidence type="ECO:0000313" key="1">
    <source>
        <dbReference type="EMBL" id="SJM27845.1"/>
    </source>
</evidence>
<sequence length="33" mass="3596">MIGVSILPKDERVLTNPTQVLRFFGTGAADLHV</sequence>
<protein>
    <submittedName>
        <fullName evidence="1">Uncharacterized protein</fullName>
    </submittedName>
</protein>
<keyword evidence="2" id="KW-1185">Reference proteome</keyword>
<reference evidence="2" key="1">
    <citation type="submission" date="2016-12" db="EMBL/GenBank/DDBJ databases">
        <authorList>
            <person name="Brunel B."/>
        </authorList>
    </citation>
    <scope>NUCLEOTIDE SEQUENCE [LARGE SCALE GENOMIC DNA]</scope>
</reference>
<organism evidence="1 2">
    <name type="scientific">Mesorhizobium delmotii</name>
    <dbReference type="NCBI Taxonomy" id="1631247"/>
    <lineage>
        <taxon>Bacteria</taxon>
        <taxon>Pseudomonadati</taxon>
        <taxon>Pseudomonadota</taxon>
        <taxon>Alphaproteobacteria</taxon>
        <taxon>Hyphomicrobiales</taxon>
        <taxon>Phyllobacteriaceae</taxon>
        <taxon>Mesorhizobium</taxon>
    </lineage>
</organism>
<proteinExistence type="predicted"/>
<name>A0A2P9A9Q8_9HYPH</name>
<gene>
    <name evidence="1" type="ORF">BQ8482_100041</name>
</gene>